<accession>A0A3D9LDP4</accession>
<gene>
    <name evidence="3" type="ORF">C8E99_2090</name>
</gene>
<keyword evidence="4" id="KW-1185">Reference proteome</keyword>
<feature type="region of interest" description="Disordered" evidence="1">
    <location>
        <begin position="121"/>
        <end position="142"/>
    </location>
</feature>
<dbReference type="OrthoDB" id="9798761at2"/>
<evidence type="ECO:0000313" key="3">
    <source>
        <dbReference type="EMBL" id="REE04262.1"/>
    </source>
</evidence>
<dbReference type="Proteomes" id="UP000256727">
    <property type="component" value="Unassembled WGS sequence"/>
</dbReference>
<name>A0A3D9LDP4_9MICC</name>
<proteinExistence type="predicted"/>
<dbReference type="AlphaFoldDB" id="A0A3D9LDP4"/>
<evidence type="ECO:0000256" key="1">
    <source>
        <dbReference type="SAM" id="MobiDB-lite"/>
    </source>
</evidence>
<feature type="domain" description="GmrSD restriction endonucleases N-terminal" evidence="2">
    <location>
        <begin position="10"/>
        <end position="97"/>
    </location>
</feature>
<dbReference type="PANTHER" id="PTHR35149">
    <property type="entry name" value="SLL5132 PROTEIN"/>
    <property type="match status" value="1"/>
</dbReference>
<comment type="caution">
    <text evidence="3">The sequence shown here is derived from an EMBL/GenBank/DDBJ whole genome shotgun (WGS) entry which is preliminary data.</text>
</comment>
<dbReference type="PANTHER" id="PTHR35149:SF2">
    <property type="entry name" value="DUF262 DOMAIN-CONTAINING PROTEIN"/>
    <property type="match status" value="1"/>
</dbReference>
<reference evidence="3 4" key="1">
    <citation type="submission" date="2018-07" db="EMBL/GenBank/DDBJ databases">
        <title>Sequencing the genomes of 1000 actinobacteria strains.</title>
        <authorList>
            <person name="Klenk H.-P."/>
        </authorList>
    </citation>
    <scope>NUCLEOTIDE SEQUENCE [LARGE SCALE GENOMIC DNA]</scope>
    <source>
        <strain evidence="3 4">DSM 14442</strain>
    </source>
</reference>
<sequence>METRKRTPLELFNLPQHFNIPLFQRPYVWEEEEQWAPLWQDIRRTVENRMRTPFKPVSHFLGAVVLQAAEPASGNMGVWNVVDGQQRLTTLQLLMDATSALLRDAGWDSPAQQLEGLTHNPSHYIAHGESPLGQAPSSGVTV</sequence>
<evidence type="ECO:0000313" key="4">
    <source>
        <dbReference type="Proteomes" id="UP000256727"/>
    </source>
</evidence>
<organism evidence="3 4">
    <name type="scientific">Citricoccus muralis</name>
    <dbReference type="NCBI Taxonomy" id="169134"/>
    <lineage>
        <taxon>Bacteria</taxon>
        <taxon>Bacillati</taxon>
        <taxon>Actinomycetota</taxon>
        <taxon>Actinomycetes</taxon>
        <taxon>Micrococcales</taxon>
        <taxon>Micrococcaceae</taxon>
        <taxon>Citricoccus</taxon>
    </lineage>
</organism>
<dbReference type="RefSeq" id="WP_115932228.1">
    <property type="nucleotide sequence ID" value="NZ_QREH01000001.1"/>
</dbReference>
<dbReference type="Pfam" id="PF03235">
    <property type="entry name" value="GmrSD_N"/>
    <property type="match status" value="1"/>
</dbReference>
<evidence type="ECO:0000259" key="2">
    <source>
        <dbReference type="Pfam" id="PF03235"/>
    </source>
</evidence>
<dbReference type="InterPro" id="IPR004919">
    <property type="entry name" value="GmrSD_N"/>
</dbReference>
<protein>
    <submittedName>
        <fullName evidence="3">Uncharacterized protein DUF262</fullName>
    </submittedName>
</protein>
<dbReference type="EMBL" id="QREH01000001">
    <property type="protein sequence ID" value="REE04262.1"/>
    <property type="molecule type" value="Genomic_DNA"/>
</dbReference>